<organism evidence="1 2">
    <name type="scientific">Corynebacterium matruchotii ATCC 33806</name>
    <dbReference type="NCBI Taxonomy" id="566549"/>
    <lineage>
        <taxon>Bacteria</taxon>
        <taxon>Bacillati</taxon>
        <taxon>Actinomycetota</taxon>
        <taxon>Actinomycetes</taxon>
        <taxon>Mycobacteriales</taxon>
        <taxon>Corynebacteriaceae</taxon>
        <taxon>Corynebacterium</taxon>
    </lineage>
</organism>
<name>C0E1N9_9CORY</name>
<evidence type="ECO:0000313" key="1">
    <source>
        <dbReference type="EMBL" id="EEG27573.1"/>
    </source>
</evidence>
<comment type="caution">
    <text evidence="1">The sequence shown here is derived from an EMBL/GenBank/DDBJ whole genome shotgun (WGS) entry which is preliminary data.</text>
</comment>
<reference evidence="1 2" key="1">
    <citation type="submission" date="2009-01" db="EMBL/GenBank/DDBJ databases">
        <authorList>
            <person name="Fulton L."/>
            <person name="Clifton S."/>
            <person name="Chinwalla A.T."/>
            <person name="Mitreva M."/>
            <person name="Sodergren E."/>
            <person name="Weinstock G."/>
            <person name="Clifton S."/>
            <person name="Dooling D.J."/>
            <person name="Fulton B."/>
            <person name="Minx P."/>
            <person name="Pepin K.H."/>
            <person name="Johnson M."/>
            <person name="Bhonagiri V."/>
            <person name="Nash W.E."/>
            <person name="Mardis E.R."/>
            <person name="Wilson R.K."/>
        </authorList>
    </citation>
    <scope>NUCLEOTIDE SEQUENCE [LARGE SCALE GENOMIC DNA]</scope>
    <source>
        <strain evidence="1 2">ATCC 33806</strain>
    </source>
</reference>
<dbReference type="EMBL" id="ACEB01000013">
    <property type="protein sequence ID" value="EEG27573.1"/>
    <property type="molecule type" value="Genomic_DNA"/>
</dbReference>
<dbReference type="Proteomes" id="UP000006247">
    <property type="component" value="Unassembled WGS sequence"/>
</dbReference>
<accession>C0E1N9</accession>
<protein>
    <submittedName>
        <fullName evidence="1">Uncharacterized protein</fullName>
    </submittedName>
</protein>
<gene>
    <name evidence="1" type="ORF">CORMATOL_00890</name>
</gene>
<dbReference type="HOGENOM" id="CLU_3134627_0_0_11"/>
<proteinExistence type="predicted"/>
<evidence type="ECO:0000313" key="2">
    <source>
        <dbReference type="Proteomes" id="UP000006247"/>
    </source>
</evidence>
<dbReference type="AlphaFoldDB" id="C0E1N9"/>
<sequence length="49" mass="5801">MNRKPRLAFLKQDCREGAKLQNRFWEVEEAGFLGVLQLSNVRQLLQHEC</sequence>